<dbReference type="Gene3D" id="3.30.70.580">
    <property type="entry name" value="Pseudouridine synthase I, catalytic domain, N-terminal subdomain"/>
    <property type="match status" value="1"/>
</dbReference>
<dbReference type="InterPro" id="IPR020094">
    <property type="entry name" value="TruA/RsuA/RluB/E/F_N"/>
</dbReference>
<evidence type="ECO:0000256" key="6">
    <source>
        <dbReference type="PROSITE-ProRule" id="PRU00182"/>
    </source>
</evidence>
<dbReference type="PANTHER" id="PTHR47683:SF2">
    <property type="entry name" value="RNA-BINDING S4 DOMAIN-CONTAINING PROTEIN"/>
    <property type="match status" value="1"/>
</dbReference>
<feature type="compositionally biased region" description="Basic residues" evidence="8">
    <location>
        <begin position="380"/>
        <end position="390"/>
    </location>
</feature>
<evidence type="ECO:0000256" key="5">
    <source>
        <dbReference type="ARBA" id="ARBA00036535"/>
    </source>
</evidence>
<dbReference type="PANTHER" id="PTHR47683">
    <property type="entry name" value="PSEUDOURIDINE SYNTHASE FAMILY PROTEIN-RELATED"/>
    <property type="match status" value="1"/>
</dbReference>
<evidence type="ECO:0000313" key="10">
    <source>
        <dbReference type="EMBL" id="ROV59046.1"/>
    </source>
</evidence>
<reference evidence="10 11" key="1">
    <citation type="submission" date="2018-11" db="EMBL/GenBank/DDBJ databases">
        <title>Vibrio ponticus strain CAIM 1751 pathogenic for the snapper Lutjanus guttatus.</title>
        <authorList>
            <person name="Soto-Rodriguez S."/>
            <person name="Lozano-Olvera R."/>
            <person name="Gomez-Gil B."/>
        </authorList>
    </citation>
    <scope>NUCLEOTIDE SEQUENCE [LARGE SCALE GENOMIC DNA]</scope>
    <source>
        <strain evidence="10 11">CAIM 1751</strain>
    </source>
</reference>
<comment type="caution">
    <text evidence="10">The sequence shown here is derived from an EMBL/GenBank/DDBJ whole genome shotgun (WGS) entry which is preliminary data.</text>
</comment>
<dbReference type="InterPro" id="IPR002942">
    <property type="entry name" value="S4_RNA-bd"/>
</dbReference>
<evidence type="ECO:0000256" key="4">
    <source>
        <dbReference type="ARBA" id="ARBA00036390"/>
    </source>
</evidence>
<dbReference type="EC" id="5.4.99.-" evidence="7"/>
<dbReference type="EMBL" id="RKIK01000054">
    <property type="protein sequence ID" value="ROV59046.1"/>
    <property type="molecule type" value="Genomic_DNA"/>
</dbReference>
<accession>A0A3N3DX89</accession>
<dbReference type="InterPro" id="IPR000748">
    <property type="entry name" value="PsdUridine_synth_RsuA/RluB/E/F"/>
</dbReference>
<dbReference type="PROSITE" id="PS01149">
    <property type="entry name" value="PSI_RSU"/>
    <property type="match status" value="1"/>
</dbReference>
<sequence>MSQDNAKRLNKYISETGYCSRREADKLIDQGRVTINGQLPEMGTKVLPGDDVCIDGNPLKSKEKPVYIALNKPTGITCTTERNIPGNIVDFIGHKSRIFPIGRLDKPSDGLIFLTNDGDIVNKILRAGNNHEKEYVVRVDKPITNEFIKAMSSGVNILDTVTLPCKVTKETKFSFRIVLTQGLNRQIRRMCEALGYEVFKLRRVRIMNISLDGIPNGQWRYLTDDEINQIHAMCEGSVSTEEASKLDAKGQRIRKATDAKLFDSREENQGSTARRNQKERTFKGRNADEFRHAPNSKKGRNQNNSYNSERRGERNDERNNERGHFRNNERSYEQGNERNRDRFNDKPSYKDRANDNKGKGYSKPNRDGGSYKAKDDKAHGGKPHHGKPSHNKSGNAKPNYSKPSGAKATNRKPADHKPSSAPRVGGTLTLKK</sequence>
<name>A0A3N3DX89_9VIBR</name>
<dbReference type="AlphaFoldDB" id="A0A3N3DX89"/>
<dbReference type="Pfam" id="PF01479">
    <property type="entry name" value="S4"/>
    <property type="match status" value="1"/>
</dbReference>
<feature type="compositionally biased region" description="Basic and acidic residues" evidence="8">
    <location>
        <begin position="276"/>
        <end position="292"/>
    </location>
</feature>
<evidence type="ECO:0000256" key="8">
    <source>
        <dbReference type="SAM" id="MobiDB-lite"/>
    </source>
</evidence>
<dbReference type="InterPro" id="IPR042092">
    <property type="entry name" value="PsdUridine_s_RsuA/RluB/E/F_cat"/>
</dbReference>
<organism evidence="10 11">
    <name type="scientific">Vibrio ponticus</name>
    <dbReference type="NCBI Taxonomy" id="265668"/>
    <lineage>
        <taxon>Bacteria</taxon>
        <taxon>Pseudomonadati</taxon>
        <taxon>Pseudomonadota</taxon>
        <taxon>Gammaproteobacteria</taxon>
        <taxon>Vibrionales</taxon>
        <taxon>Vibrionaceae</taxon>
        <taxon>Vibrio</taxon>
    </lineage>
</organism>
<comment type="catalytic activity">
    <reaction evidence="4">
        <text>uridine(35) in tRNA(Tyr) = pseudouridine(35) in tRNA(Tyr)</text>
        <dbReference type="Rhea" id="RHEA:60556"/>
        <dbReference type="Rhea" id="RHEA-COMP:15607"/>
        <dbReference type="Rhea" id="RHEA-COMP:15608"/>
        <dbReference type="ChEBI" id="CHEBI:65314"/>
        <dbReference type="ChEBI" id="CHEBI:65315"/>
    </reaction>
</comment>
<dbReference type="SMART" id="SM00363">
    <property type="entry name" value="S4"/>
    <property type="match status" value="1"/>
</dbReference>
<dbReference type="InterPro" id="IPR050343">
    <property type="entry name" value="RsuA_PseudoU_synthase"/>
</dbReference>
<comment type="similarity">
    <text evidence="1 7">Belongs to the pseudouridine synthase RsuA family.</text>
</comment>
<evidence type="ECO:0000259" key="9">
    <source>
        <dbReference type="SMART" id="SM00363"/>
    </source>
</evidence>
<dbReference type="GO" id="GO:0003723">
    <property type="term" value="F:RNA binding"/>
    <property type="evidence" value="ECO:0007669"/>
    <property type="project" value="UniProtKB-KW"/>
</dbReference>
<keyword evidence="2" id="KW-0698">rRNA processing</keyword>
<dbReference type="NCBIfam" id="TIGR00093">
    <property type="entry name" value="pseudouridine synthase"/>
    <property type="match status" value="1"/>
</dbReference>
<evidence type="ECO:0000313" key="11">
    <source>
        <dbReference type="Proteomes" id="UP000278792"/>
    </source>
</evidence>
<dbReference type="InterPro" id="IPR006145">
    <property type="entry name" value="PsdUridine_synth_RsuA/RluA"/>
</dbReference>
<comment type="catalytic activity">
    <reaction evidence="5">
        <text>uridine(2604) in 23S rRNA = pseudouridine(2604) in 23S rRNA</text>
        <dbReference type="Rhea" id="RHEA:38875"/>
        <dbReference type="Rhea" id="RHEA-COMP:10093"/>
        <dbReference type="Rhea" id="RHEA-COMP:10094"/>
        <dbReference type="ChEBI" id="CHEBI:65314"/>
        <dbReference type="ChEBI" id="CHEBI:65315"/>
        <dbReference type="EC" id="5.4.99.21"/>
    </reaction>
</comment>
<dbReference type="Proteomes" id="UP000278792">
    <property type="component" value="Unassembled WGS sequence"/>
</dbReference>
<evidence type="ECO:0000256" key="2">
    <source>
        <dbReference type="ARBA" id="ARBA00022552"/>
    </source>
</evidence>
<dbReference type="FunFam" id="3.10.290.10:FF:000003">
    <property type="entry name" value="Pseudouridine synthase"/>
    <property type="match status" value="1"/>
</dbReference>
<dbReference type="SUPFAM" id="SSF55120">
    <property type="entry name" value="Pseudouridine synthase"/>
    <property type="match status" value="1"/>
</dbReference>
<dbReference type="SUPFAM" id="SSF55174">
    <property type="entry name" value="Alpha-L RNA-binding motif"/>
    <property type="match status" value="1"/>
</dbReference>
<dbReference type="Gene3D" id="3.10.290.10">
    <property type="entry name" value="RNA-binding S4 domain"/>
    <property type="match status" value="1"/>
</dbReference>
<dbReference type="Gene3D" id="3.30.70.1560">
    <property type="entry name" value="Alpha-L RNA-binding motif"/>
    <property type="match status" value="1"/>
</dbReference>
<evidence type="ECO:0000256" key="3">
    <source>
        <dbReference type="ARBA" id="ARBA00023235"/>
    </source>
</evidence>
<dbReference type="GO" id="GO:0000455">
    <property type="term" value="P:enzyme-directed rRNA pseudouridine synthesis"/>
    <property type="evidence" value="ECO:0007669"/>
    <property type="project" value="UniProtKB-ARBA"/>
</dbReference>
<dbReference type="InterPro" id="IPR036986">
    <property type="entry name" value="S4_RNA-bd_sf"/>
</dbReference>
<protein>
    <recommendedName>
        <fullName evidence="7">Pseudouridine synthase</fullName>
        <ecNumber evidence="7">5.4.99.-</ecNumber>
    </recommendedName>
</protein>
<dbReference type="CDD" id="cd00165">
    <property type="entry name" value="S4"/>
    <property type="match status" value="1"/>
</dbReference>
<evidence type="ECO:0000256" key="7">
    <source>
        <dbReference type="RuleBase" id="RU003887"/>
    </source>
</evidence>
<feature type="compositionally biased region" description="Basic and acidic residues" evidence="8">
    <location>
        <begin position="242"/>
        <end position="268"/>
    </location>
</feature>
<evidence type="ECO:0000256" key="1">
    <source>
        <dbReference type="ARBA" id="ARBA00008348"/>
    </source>
</evidence>
<dbReference type="RefSeq" id="WP_123782807.1">
    <property type="nucleotide sequence ID" value="NZ_RKIK01000054.1"/>
</dbReference>
<dbReference type="PROSITE" id="PS50889">
    <property type="entry name" value="S4"/>
    <property type="match status" value="1"/>
</dbReference>
<keyword evidence="3 7" id="KW-0413">Isomerase</keyword>
<feature type="domain" description="RNA-binding S4" evidence="9">
    <location>
        <begin position="7"/>
        <end position="69"/>
    </location>
</feature>
<dbReference type="FunFam" id="3.30.70.1560:FF:000002">
    <property type="entry name" value="Pseudouridine synthase"/>
    <property type="match status" value="1"/>
</dbReference>
<dbReference type="InterPro" id="IPR020103">
    <property type="entry name" value="PsdUridine_synth_cat_dom_sf"/>
</dbReference>
<dbReference type="NCBIfam" id="NF007784">
    <property type="entry name" value="PRK10475.1"/>
    <property type="match status" value="1"/>
</dbReference>
<dbReference type="InterPro" id="IPR018496">
    <property type="entry name" value="PsdUridine_synth_RsuA/RluB_CS"/>
</dbReference>
<keyword evidence="6" id="KW-0694">RNA-binding</keyword>
<gene>
    <name evidence="10" type="primary">rluF</name>
    <name evidence="10" type="ORF">EGH82_15690</name>
</gene>
<dbReference type="GO" id="GO:0160138">
    <property type="term" value="F:23S rRNA pseudouridine(2604) synthase activity"/>
    <property type="evidence" value="ECO:0007669"/>
    <property type="project" value="UniProtKB-EC"/>
</dbReference>
<feature type="region of interest" description="Disordered" evidence="8">
    <location>
        <begin position="241"/>
        <end position="432"/>
    </location>
</feature>
<dbReference type="Pfam" id="PF00849">
    <property type="entry name" value="PseudoU_synth_2"/>
    <property type="match status" value="1"/>
</dbReference>
<dbReference type="CDD" id="cd02554">
    <property type="entry name" value="PseudoU_synth_RluF"/>
    <property type="match status" value="1"/>
</dbReference>
<feature type="compositionally biased region" description="Basic and acidic residues" evidence="8">
    <location>
        <begin position="308"/>
        <end position="358"/>
    </location>
</feature>
<proteinExistence type="inferred from homology"/>